<proteinExistence type="predicted"/>
<evidence type="ECO:0000313" key="3">
    <source>
        <dbReference type="Proteomes" id="UP000243650"/>
    </source>
</evidence>
<dbReference type="OrthoDB" id="9772485at2"/>
<dbReference type="Proteomes" id="UP000243650">
    <property type="component" value="Unassembled WGS sequence"/>
</dbReference>
<dbReference type="SUPFAM" id="SSF53756">
    <property type="entry name" value="UDP-Glycosyltransferase/glycogen phosphorylase"/>
    <property type="match status" value="1"/>
</dbReference>
<dbReference type="AlphaFoldDB" id="A0A2P6MLB7"/>
<sequence>MRIGIIAEGSYPYVRGGVSSWIHTLINSMPDQEFVLISIMPDTSQTEADYVYELPANLTEIRTFGLLPERQRRRRVKPLREDEQAALKRWITFKETNPEALTLIGERLQDPRRFFQSRAFYDIVRTCYQDDGGSGSFNSFLWMFRSMTEPVIQLLQQDFPDVDLVHAVSTGYAGLAASYMAESRGLPFILTEHGIYPREREEEILQANWIAPAYKKRWVDFYYHLSRQTYQAADSIITLFEQSRQHQIMAGAPEHAALVIPNGVDYETLSSLPRKAPGEEPFTIGAVIRMVPIKDIKTMIHAALVLRERGRSFRWMIMGPLEEDPAYAEDCIALVQQNNLEENVVFTGNVNIKEYLPEIDVGVLSSISEGQPLAVLEGMAAGLPFVTTNVGSCSELINGIGEDHFGPAGFVVPPVDPEAMADRIEWLMDNPVERLRFAGNGQRRIEAYYQLPQVTGAYEHMYKQKGGVSIGRSRV</sequence>
<dbReference type="GO" id="GO:0016787">
    <property type="term" value="F:hydrolase activity"/>
    <property type="evidence" value="ECO:0007669"/>
    <property type="project" value="UniProtKB-KW"/>
</dbReference>
<evidence type="ECO:0000313" key="2">
    <source>
        <dbReference type="EMBL" id="PRO67063.1"/>
    </source>
</evidence>
<organism evidence="2 3">
    <name type="scientific">Alkalicoccus urumqiensis</name>
    <name type="common">Bacillus urumqiensis</name>
    <dbReference type="NCBI Taxonomy" id="1548213"/>
    <lineage>
        <taxon>Bacteria</taxon>
        <taxon>Bacillati</taxon>
        <taxon>Bacillota</taxon>
        <taxon>Bacilli</taxon>
        <taxon>Bacillales</taxon>
        <taxon>Bacillaceae</taxon>
        <taxon>Alkalicoccus</taxon>
    </lineage>
</organism>
<protein>
    <submittedName>
        <fullName evidence="2">Glycoside hydrolase</fullName>
    </submittedName>
</protein>
<feature type="domain" description="DUF3492" evidence="1">
    <location>
        <begin position="1"/>
        <end position="254"/>
    </location>
</feature>
<evidence type="ECO:0000259" key="1">
    <source>
        <dbReference type="Pfam" id="PF11997"/>
    </source>
</evidence>
<dbReference type="Pfam" id="PF13692">
    <property type="entry name" value="Glyco_trans_1_4"/>
    <property type="match status" value="1"/>
</dbReference>
<gene>
    <name evidence="2" type="ORF">C6I21_00405</name>
</gene>
<dbReference type="PANTHER" id="PTHR12526:SF608">
    <property type="entry name" value="PELF"/>
    <property type="match status" value="1"/>
</dbReference>
<keyword evidence="2" id="KW-0378">Hydrolase</keyword>
<name>A0A2P6MLB7_ALKUR</name>
<dbReference type="Gene3D" id="3.40.50.2000">
    <property type="entry name" value="Glycogen Phosphorylase B"/>
    <property type="match status" value="2"/>
</dbReference>
<dbReference type="InterPro" id="IPR047691">
    <property type="entry name" value="PelF-like"/>
</dbReference>
<dbReference type="InterPro" id="IPR022622">
    <property type="entry name" value="DUF3492"/>
</dbReference>
<dbReference type="Pfam" id="PF11997">
    <property type="entry name" value="DUF3492"/>
    <property type="match status" value="1"/>
</dbReference>
<dbReference type="EMBL" id="PVNS01000001">
    <property type="protein sequence ID" value="PRO67063.1"/>
    <property type="molecule type" value="Genomic_DNA"/>
</dbReference>
<comment type="caution">
    <text evidence="2">The sequence shown here is derived from an EMBL/GenBank/DDBJ whole genome shotgun (WGS) entry which is preliminary data.</text>
</comment>
<keyword evidence="3" id="KW-1185">Reference proteome</keyword>
<accession>A0A2P6MLB7</accession>
<dbReference type="PANTHER" id="PTHR12526">
    <property type="entry name" value="GLYCOSYLTRANSFERASE"/>
    <property type="match status" value="1"/>
</dbReference>
<dbReference type="RefSeq" id="WP_105957449.1">
    <property type="nucleotide sequence ID" value="NZ_PVNS01000001.1"/>
</dbReference>
<reference evidence="2 3" key="1">
    <citation type="submission" date="2018-03" db="EMBL/GenBank/DDBJ databases">
        <title>Bacillus urumqiensis sp. nov., a moderately haloalkaliphilic bacterium isolated from a salt lake.</title>
        <authorList>
            <person name="Zhao B."/>
            <person name="Liao Z."/>
        </authorList>
    </citation>
    <scope>NUCLEOTIDE SEQUENCE [LARGE SCALE GENOMIC DNA]</scope>
    <source>
        <strain evidence="2 3">BZ-SZ-XJ18</strain>
    </source>
</reference>
<dbReference type="NCBIfam" id="NF038011">
    <property type="entry name" value="PelF"/>
    <property type="match status" value="1"/>
</dbReference>